<proteinExistence type="predicted"/>
<feature type="repeat" description="ANK" evidence="1">
    <location>
        <begin position="75"/>
        <end position="107"/>
    </location>
</feature>
<feature type="compositionally biased region" description="Basic and acidic residues" evidence="3">
    <location>
        <begin position="506"/>
        <end position="517"/>
    </location>
</feature>
<gene>
    <name evidence="4" type="ORF">GMRT_12573</name>
</gene>
<comment type="caution">
    <text evidence="4">The sequence shown here is derived from an EMBL/GenBank/DDBJ whole genome shotgun (WGS) entry which is preliminary data.</text>
</comment>
<accession>A0A4Z1T7G7</accession>
<dbReference type="SMART" id="SM00248">
    <property type="entry name" value="ANK"/>
    <property type="match status" value="10"/>
</dbReference>
<feature type="compositionally biased region" description="Basic and acidic residues" evidence="3">
    <location>
        <begin position="233"/>
        <end position="249"/>
    </location>
</feature>
<evidence type="ECO:0000313" key="4">
    <source>
        <dbReference type="EMBL" id="TNJ28441.1"/>
    </source>
</evidence>
<dbReference type="EMBL" id="VDLU01000002">
    <property type="protein sequence ID" value="TNJ28441.1"/>
    <property type="molecule type" value="Genomic_DNA"/>
</dbReference>
<dbReference type="VEuPathDB" id="GiardiaDB:GMRT_12573"/>
<feature type="compositionally biased region" description="Low complexity" evidence="3">
    <location>
        <begin position="283"/>
        <end position="299"/>
    </location>
</feature>
<dbReference type="PANTHER" id="PTHR24120">
    <property type="entry name" value="GH07239P"/>
    <property type="match status" value="1"/>
</dbReference>
<dbReference type="InterPro" id="IPR036770">
    <property type="entry name" value="Ankyrin_rpt-contain_sf"/>
</dbReference>
<evidence type="ECO:0000256" key="1">
    <source>
        <dbReference type="PROSITE-ProRule" id="PRU00023"/>
    </source>
</evidence>
<feature type="region of interest" description="Disordered" evidence="3">
    <location>
        <begin position="377"/>
        <end position="398"/>
    </location>
</feature>
<dbReference type="Proteomes" id="UP000315496">
    <property type="component" value="Chromosome 2"/>
</dbReference>
<reference evidence="4 5" key="1">
    <citation type="submission" date="2019-05" db="EMBL/GenBank/DDBJ databases">
        <title>The compact genome of Giardia muris reveals important steps in the evolution of intestinal protozoan parasites.</title>
        <authorList>
            <person name="Xu F."/>
            <person name="Jimenez-Gonzalez A."/>
            <person name="Einarsson E."/>
            <person name="Astvaldsson A."/>
            <person name="Peirasmaki D."/>
            <person name="Eckmann L."/>
            <person name="Andersson J.O."/>
            <person name="Svard S.G."/>
            <person name="Jerlstrom-Hultqvist J."/>
        </authorList>
    </citation>
    <scope>NUCLEOTIDE SEQUENCE [LARGE SCALE GENOMIC DNA]</scope>
    <source>
        <strain evidence="4 5">Roberts-Thomson</strain>
    </source>
</reference>
<dbReference type="PANTHER" id="PTHR24120:SF4">
    <property type="entry name" value="GH07239P"/>
    <property type="match status" value="1"/>
</dbReference>
<dbReference type="PROSITE" id="PS50088">
    <property type="entry name" value="ANK_REPEAT"/>
    <property type="match status" value="1"/>
</dbReference>
<feature type="coiled-coil region" evidence="2">
    <location>
        <begin position="315"/>
        <end position="377"/>
    </location>
</feature>
<feature type="region of interest" description="Disordered" evidence="3">
    <location>
        <begin position="271"/>
        <end position="315"/>
    </location>
</feature>
<evidence type="ECO:0000256" key="3">
    <source>
        <dbReference type="SAM" id="MobiDB-lite"/>
    </source>
</evidence>
<organism evidence="4 5">
    <name type="scientific">Giardia muris</name>
    <dbReference type="NCBI Taxonomy" id="5742"/>
    <lineage>
        <taxon>Eukaryota</taxon>
        <taxon>Metamonada</taxon>
        <taxon>Diplomonadida</taxon>
        <taxon>Hexamitidae</taxon>
        <taxon>Giardiinae</taxon>
        <taxon>Giardia</taxon>
    </lineage>
</organism>
<sequence>MSTPEDGPSDGLREAWFAAARSGDHDFVAVHLSVLAGARNPDNGGETALMIAADLNDVKLAQILLEAEAGLVNAAGDTALIIAVRKDHVYICRLLVDREAGIQTADGLTPLMVAVCSSSISCFPYMFPALAHMRDKNGNNALDHAVLQKKFSCVLYLLNHNLYSREDIEHTIRLTAGLGTLYTRDILTKHLAMLDTRGSTQSSPEIAKHRAILDKYRILPGTGEPPESTVPVQHKEVQTEVERPVSLRDKRSKPLPGKRITKAIPVDLNTEHVRDATPVRRVLSPLPESTSHSSSSRSLRGVETPSKGSSANADISRLRLEVSDLQKQLTAAREANNRLTSQFQDARSQIRKLHAEKAQLNVKITTLEKALERHVRKEQKRISTAQASPQRPNPDVPRELPDTFFSEYDAAALNDDLKTELQRVRVELQEMQALNLALLTAREGEDSVPGGSPSTNLFALSACSSPVGRSASADPRQALLTSFRLTNREALKRTLRTALDSSSKPLDTRAEPERDADGNTALMRAIYADDADAVEKHIWQAGQTNTDGDTALMLAGRLNRYQLILLFAEKEAGIRRHDGETALTLALRNEQYEAAAVLRQYEGKKFDDLQLEHTIAVDPPPIRRSELMEAAKEDDIVKVWSLIELQAGLRDEHGLTALMYAARNDAIESLIILQRLEARMRDREGCTALMHAVKTRRYDCIKLLRREEQGLQDDRGWTALMYGASEDDSEAILLLLEEAGMRSCGSGCTALQIAILVGAVGCVRILAPREIGISDDKGQTVWDWCTRAEAQLDPLVHIEIRRILKSCTKKE</sequence>
<keyword evidence="1" id="KW-0040">ANK repeat</keyword>
<protein>
    <submittedName>
        <fullName evidence="4">Ankyrin repeat protein 1</fullName>
    </submittedName>
</protein>
<feature type="region of interest" description="Disordered" evidence="3">
    <location>
        <begin position="497"/>
        <end position="518"/>
    </location>
</feature>
<keyword evidence="2" id="KW-0175">Coiled coil</keyword>
<name>A0A4Z1T7G7_GIAMU</name>
<evidence type="ECO:0000256" key="2">
    <source>
        <dbReference type="SAM" id="Coils"/>
    </source>
</evidence>
<feature type="region of interest" description="Disordered" evidence="3">
    <location>
        <begin position="222"/>
        <end position="259"/>
    </location>
</feature>
<dbReference type="OrthoDB" id="10254947at2759"/>
<keyword evidence="5" id="KW-1185">Reference proteome</keyword>
<dbReference type="Pfam" id="PF12796">
    <property type="entry name" value="Ank_2"/>
    <property type="match status" value="4"/>
</dbReference>
<dbReference type="InterPro" id="IPR002110">
    <property type="entry name" value="Ankyrin_rpt"/>
</dbReference>
<dbReference type="SUPFAM" id="SSF48403">
    <property type="entry name" value="Ankyrin repeat"/>
    <property type="match status" value="2"/>
</dbReference>
<dbReference type="Gene3D" id="1.25.40.20">
    <property type="entry name" value="Ankyrin repeat-containing domain"/>
    <property type="match status" value="3"/>
</dbReference>
<evidence type="ECO:0000313" key="5">
    <source>
        <dbReference type="Proteomes" id="UP000315496"/>
    </source>
</evidence>
<dbReference type="AlphaFoldDB" id="A0A4Z1T7G7"/>